<name>A0A1G9T2P4_ALLAB</name>
<accession>A0A1G9T2P4</accession>
<reference evidence="2 3" key="1">
    <citation type="submission" date="2016-10" db="EMBL/GenBank/DDBJ databases">
        <authorList>
            <person name="de Groot N.N."/>
        </authorList>
    </citation>
    <scope>NUCLEOTIDE SEQUENCE [LARGE SCALE GENOMIC DNA]</scope>
    <source>
        <strain evidence="2 3">DSM 44149</strain>
    </source>
</reference>
<evidence type="ECO:0008006" key="4">
    <source>
        <dbReference type="Google" id="ProtNLM"/>
    </source>
</evidence>
<evidence type="ECO:0000313" key="3">
    <source>
        <dbReference type="Proteomes" id="UP000183376"/>
    </source>
</evidence>
<proteinExistence type="predicted"/>
<evidence type="ECO:0000313" key="2">
    <source>
        <dbReference type="EMBL" id="SDM41355.1"/>
    </source>
</evidence>
<organism evidence="2 3">
    <name type="scientific">Allokutzneria albata</name>
    <name type="common">Kibdelosporangium albatum</name>
    <dbReference type="NCBI Taxonomy" id="211114"/>
    <lineage>
        <taxon>Bacteria</taxon>
        <taxon>Bacillati</taxon>
        <taxon>Actinomycetota</taxon>
        <taxon>Actinomycetes</taxon>
        <taxon>Pseudonocardiales</taxon>
        <taxon>Pseudonocardiaceae</taxon>
        <taxon>Allokutzneria</taxon>
    </lineage>
</organism>
<keyword evidence="3" id="KW-1185">Reference proteome</keyword>
<gene>
    <name evidence="2" type="ORF">SAMN04489726_1497</name>
</gene>
<dbReference type="RefSeq" id="WP_156051417.1">
    <property type="nucleotide sequence ID" value="NZ_JOEF01000023.1"/>
</dbReference>
<dbReference type="Proteomes" id="UP000183376">
    <property type="component" value="Chromosome I"/>
</dbReference>
<protein>
    <recommendedName>
        <fullName evidence="4">PknH-like extracellular domain-containing protein</fullName>
    </recommendedName>
</protein>
<feature type="signal peptide" evidence="1">
    <location>
        <begin position="1"/>
        <end position="30"/>
    </location>
</feature>
<evidence type="ECO:0000256" key="1">
    <source>
        <dbReference type="SAM" id="SignalP"/>
    </source>
</evidence>
<keyword evidence="1" id="KW-0732">Signal</keyword>
<feature type="chain" id="PRO_5039507137" description="PknH-like extracellular domain-containing protein" evidence="1">
    <location>
        <begin position="31"/>
        <end position="224"/>
    </location>
</feature>
<dbReference type="AlphaFoldDB" id="A0A1G9T2P4"/>
<dbReference type="EMBL" id="LT629701">
    <property type="protein sequence ID" value="SDM41355.1"/>
    <property type="molecule type" value="Genomic_DNA"/>
</dbReference>
<sequence>MSNNARGMLVRRAAAFAAVLTLTLTGAAEARPAEAPLPPSVVLTAGELPAVGTPWNEVRARPRTGPHWSRQAPPCWPGVTHPFGESDGYDGASSAKKGEGNLGHTLDNTVLRFPYRARADAVLAEWRQRIATCEIPVDPHGGSLYIKNVRKVGTVSGVDVWGYDFGASGYQFSPNTNYLQFFVVQRENVLSFVALVDHVTIEPHPLVTTEATIAAVQRRLAALS</sequence>